<gene>
    <name evidence="1" type="ORF">L1987_59521</name>
</gene>
<dbReference type="Proteomes" id="UP001056120">
    <property type="component" value="Linkage Group LG20"/>
</dbReference>
<evidence type="ECO:0000313" key="1">
    <source>
        <dbReference type="EMBL" id="KAI3741843.1"/>
    </source>
</evidence>
<accession>A0ACB9D628</accession>
<sequence length="409" mass="45928">MIGKLASLRKLTLGKNDHIMELEPDEINDPLLYSLKECPLTELNLYQCNISARVVSLAWLKDLTLHDTKFSSHPDSLLQLHGLNTITFLVCNNIHSIPNLPGNITSITAQNCRSLVNLPCNISMLKSLRFLYIEYCHKLGTEDPHFLMKVTGLMNLSHLSMKGCNVSQVPSEIGNLVSLKELDLSDNTFSSLPDSLSNLLQLVFFNIERGEQLQLLPLLPSDLTTIHACRCLSLDVRSSASIRIKVSKESPFSRRFMIQLSQEMVPDWCSYQSSYFSSAIILEMYNKTKNISHRFVTNTSDLFAATTLGDCMYVLSYPLDDTTLLVEHGDSVVLKLPRGLVLSCGLRLIYESDVVDCILVFQTATEPIPHISSEMPVGITQSNAISNDTHGRDCSCSDDEDELWWNKYK</sequence>
<evidence type="ECO:0000313" key="2">
    <source>
        <dbReference type="Proteomes" id="UP001056120"/>
    </source>
</evidence>
<reference evidence="2" key="1">
    <citation type="journal article" date="2022" name="Mol. Ecol. Resour.">
        <title>The genomes of chicory, endive, great burdock and yacon provide insights into Asteraceae palaeo-polyploidization history and plant inulin production.</title>
        <authorList>
            <person name="Fan W."/>
            <person name="Wang S."/>
            <person name="Wang H."/>
            <person name="Wang A."/>
            <person name="Jiang F."/>
            <person name="Liu H."/>
            <person name="Zhao H."/>
            <person name="Xu D."/>
            <person name="Zhang Y."/>
        </authorList>
    </citation>
    <scope>NUCLEOTIDE SEQUENCE [LARGE SCALE GENOMIC DNA]</scope>
    <source>
        <strain evidence="2">cv. Yunnan</strain>
    </source>
</reference>
<proteinExistence type="predicted"/>
<reference evidence="1 2" key="2">
    <citation type="journal article" date="2022" name="Mol. Ecol. Resour.">
        <title>The genomes of chicory, endive, great burdock and yacon provide insights into Asteraceae paleo-polyploidization history and plant inulin production.</title>
        <authorList>
            <person name="Fan W."/>
            <person name="Wang S."/>
            <person name="Wang H."/>
            <person name="Wang A."/>
            <person name="Jiang F."/>
            <person name="Liu H."/>
            <person name="Zhao H."/>
            <person name="Xu D."/>
            <person name="Zhang Y."/>
        </authorList>
    </citation>
    <scope>NUCLEOTIDE SEQUENCE [LARGE SCALE GENOMIC DNA]</scope>
    <source>
        <strain evidence="2">cv. Yunnan</strain>
        <tissue evidence="1">Leaves</tissue>
    </source>
</reference>
<comment type="caution">
    <text evidence="1">The sequence shown here is derived from an EMBL/GenBank/DDBJ whole genome shotgun (WGS) entry which is preliminary data.</text>
</comment>
<organism evidence="1 2">
    <name type="scientific">Smallanthus sonchifolius</name>
    <dbReference type="NCBI Taxonomy" id="185202"/>
    <lineage>
        <taxon>Eukaryota</taxon>
        <taxon>Viridiplantae</taxon>
        <taxon>Streptophyta</taxon>
        <taxon>Embryophyta</taxon>
        <taxon>Tracheophyta</taxon>
        <taxon>Spermatophyta</taxon>
        <taxon>Magnoliopsida</taxon>
        <taxon>eudicotyledons</taxon>
        <taxon>Gunneridae</taxon>
        <taxon>Pentapetalae</taxon>
        <taxon>asterids</taxon>
        <taxon>campanulids</taxon>
        <taxon>Asterales</taxon>
        <taxon>Asteraceae</taxon>
        <taxon>Asteroideae</taxon>
        <taxon>Heliantheae alliance</taxon>
        <taxon>Millerieae</taxon>
        <taxon>Smallanthus</taxon>
    </lineage>
</organism>
<dbReference type="EMBL" id="CM042037">
    <property type="protein sequence ID" value="KAI3741843.1"/>
    <property type="molecule type" value="Genomic_DNA"/>
</dbReference>
<name>A0ACB9D628_9ASTR</name>
<protein>
    <submittedName>
        <fullName evidence="1">Uncharacterized protein</fullName>
    </submittedName>
</protein>
<keyword evidence="2" id="KW-1185">Reference proteome</keyword>